<keyword evidence="2" id="KW-1185">Reference proteome</keyword>
<name>A0A561VVB8_9ACTN</name>
<dbReference type="Proteomes" id="UP000317685">
    <property type="component" value="Unassembled WGS sequence"/>
</dbReference>
<reference evidence="1 2" key="1">
    <citation type="submission" date="2019-06" db="EMBL/GenBank/DDBJ databases">
        <title>Sequencing the genomes of 1000 actinobacteria strains.</title>
        <authorList>
            <person name="Klenk H.-P."/>
        </authorList>
    </citation>
    <scope>NUCLEOTIDE SEQUENCE [LARGE SCALE GENOMIC DNA]</scope>
    <source>
        <strain evidence="1 2">DSM 45885</strain>
    </source>
</reference>
<comment type="caution">
    <text evidence="1">The sequence shown here is derived from an EMBL/GenBank/DDBJ whole genome shotgun (WGS) entry which is preliminary data.</text>
</comment>
<evidence type="ECO:0000313" key="1">
    <source>
        <dbReference type="EMBL" id="TWG15552.1"/>
    </source>
</evidence>
<organism evidence="1 2">
    <name type="scientific">Micromonospora taraxaci</name>
    <dbReference type="NCBI Taxonomy" id="1316803"/>
    <lineage>
        <taxon>Bacteria</taxon>
        <taxon>Bacillati</taxon>
        <taxon>Actinomycetota</taxon>
        <taxon>Actinomycetes</taxon>
        <taxon>Micromonosporales</taxon>
        <taxon>Micromonosporaceae</taxon>
        <taxon>Micromonospora</taxon>
    </lineage>
</organism>
<gene>
    <name evidence="1" type="ORF">FHU34_11870</name>
</gene>
<proteinExistence type="predicted"/>
<dbReference type="AlphaFoldDB" id="A0A561VVB8"/>
<dbReference type="EMBL" id="VIWZ01000001">
    <property type="protein sequence ID" value="TWG15552.1"/>
    <property type="molecule type" value="Genomic_DNA"/>
</dbReference>
<evidence type="ECO:0000313" key="2">
    <source>
        <dbReference type="Proteomes" id="UP000317685"/>
    </source>
</evidence>
<sequence>MAFFETGVMKEQGSWWASLSSPVRDRIDEHLRQRQLIHAVKLLRSDGGLEPQPGLYEAQDMMLARSAQLRAAGLVEPEEPAIEVPQLVEAVTAVTEPVVALEALWDGDTQGWFVRLYAIVRRPSCHHPCFDELPLAGFRHGSDIRLFRGEVPPWPEAAEAVEKGQAAASSIGVPFYFANPDTPDYGPRWWDSQSDAQI</sequence>
<accession>A0A561VVB8</accession>
<protein>
    <submittedName>
        <fullName evidence="1">Uncharacterized protein</fullName>
    </submittedName>
</protein>